<reference key="1">
    <citation type="submission" date="2007-01" db="EMBL/GenBank/DDBJ databases">
        <title>The Genome Sequence of Puccinia graminis f. sp. tritici Strain CRL 75-36-700-3.</title>
        <authorList>
            <consortium name="The Broad Institute Genome Sequencing Platform"/>
            <person name="Birren B."/>
            <person name="Lander E."/>
            <person name="Galagan J."/>
            <person name="Nusbaum C."/>
            <person name="Devon K."/>
            <person name="Cuomo C."/>
            <person name="Jaffe D."/>
            <person name="Butler J."/>
            <person name="Alvarez P."/>
            <person name="Gnerre S."/>
            <person name="Grabherr M."/>
            <person name="Mauceli E."/>
            <person name="Brockman W."/>
            <person name="Young S."/>
            <person name="LaButti K."/>
            <person name="Sykes S."/>
            <person name="DeCaprio D."/>
            <person name="Crawford M."/>
            <person name="Koehrsen M."/>
            <person name="Engels R."/>
            <person name="Montgomery P."/>
            <person name="Pearson M."/>
            <person name="Howarth C."/>
            <person name="Larson L."/>
            <person name="White J."/>
            <person name="Zeng Q."/>
            <person name="Kodira C."/>
            <person name="Yandava C."/>
            <person name="Alvarado L."/>
            <person name="O'Leary S."/>
            <person name="Szabo L."/>
            <person name="Dean R."/>
            <person name="Schein J."/>
        </authorList>
    </citation>
    <scope>NUCLEOTIDE SEQUENCE</scope>
    <source>
        <strain>CRL 75-36-700-3</strain>
    </source>
</reference>
<organism evidence="2 3">
    <name type="scientific">Puccinia graminis f. sp. tritici (strain CRL 75-36-700-3 / race SCCL)</name>
    <name type="common">Black stem rust fungus</name>
    <dbReference type="NCBI Taxonomy" id="418459"/>
    <lineage>
        <taxon>Eukaryota</taxon>
        <taxon>Fungi</taxon>
        <taxon>Dikarya</taxon>
        <taxon>Basidiomycota</taxon>
        <taxon>Pucciniomycotina</taxon>
        <taxon>Pucciniomycetes</taxon>
        <taxon>Pucciniales</taxon>
        <taxon>Pucciniaceae</taxon>
        <taxon>Puccinia</taxon>
    </lineage>
</organism>
<dbReference type="VEuPathDB" id="FungiDB:PGTG_12917"/>
<accession>E3KSP7</accession>
<dbReference type="PANTHER" id="PTHR34587:SF2">
    <property type="entry name" value="G-PROTEIN COUPLED RECEPTORS FAMILY 1 PROFILE DOMAIN-CONTAINING PROTEIN"/>
    <property type="match status" value="1"/>
</dbReference>
<dbReference type="HOGENOM" id="CLU_981971_0_0_1"/>
<dbReference type="OrthoDB" id="2336871at2759"/>
<feature type="compositionally biased region" description="Polar residues" evidence="1">
    <location>
        <begin position="77"/>
        <end position="92"/>
    </location>
</feature>
<dbReference type="eggNOG" id="ENOG502S1YD">
    <property type="taxonomic scope" value="Eukaryota"/>
</dbReference>
<feature type="non-terminal residue" evidence="2">
    <location>
        <position position="284"/>
    </location>
</feature>
<name>E3KSP7_PUCGT</name>
<dbReference type="KEGG" id="pgr:PGTG_12917"/>
<protein>
    <submittedName>
        <fullName evidence="2">Uncharacterized protein</fullName>
    </submittedName>
</protein>
<feature type="region of interest" description="Disordered" evidence="1">
    <location>
        <begin position="40"/>
        <end position="109"/>
    </location>
</feature>
<feature type="compositionally biased region" description="Basic residues" evidence="1">
    <location>
        <begin position="268"/>
        <end position="284"/>
    </location>
</feature>
<gene>
    <name evidence="2" type="ORF">PGTG_12917</name>
</gene>
<reference evidence="3" key="2">
    <citation type="journal article" date="2011" name="Proc. Natl. Acad. Sci. U.S.A.">
        <title>Obligate biotrophy features unraveled by the genomic analysis of rust fungi.</title>
        <authorList>
            <person name="Duplessis S."/>
            <person name="Cuomo C.A."/>
            <person name="Lin Y.-C."/>
            <person name="Aerts A."/>
            <person name="Tisserant E."/>
            <person name="Veneault-Fourrey C."/>
            <person name="Joly D.L."/>
            <person name="Hacquard S."/>
            <person name="Amselem J."/>
            <person name="Cantarel B.L."/>
            <person name="Chiu R."/>
            <person name="Coutinho P.M."/>
            <person name="Feau N."/>
            <person name="Field M."/>
            <person name="Frey P."/>
            <person name="Gelhaye E."/>
            <person name="Goldberg J."/>
            <person name="Grabherr M.G."/>
            <person name="Kodira C.D."/>
            <person name="Kohler A."/>
            <person name="Kuees U."/>
            <person name="Lindquist E.A."/>
            <person name="Lucas S.M."/>
            <person name="Mago R."/>
            <person name="Mauceli E."/>
            <person name="Morin E."/>
            <person name="Murat C."/>
            <person name="Pangilinan J.L."/>
            <person name="Park R."/>
            <person name="Pearson M."/>
            <person name="Quesneville H."/>
            <person name="Rouhier N."/>
            <person name="Sakthikumar S."/>
            <person name="Salamov A.A."/>
            <person name="Schmutz J."/>
            <person name="Selles B."/>
            <person name="Shapiro H."/>
            <person name="Tanguay P."/>
            <person name="Tuskan G.A."/>
            <person name="Henrissat B."/>
            <person name="Van de Peer Y."/>
            <person name="Rouze P."/>
            <person name="Ellis J.G."/>
            <person name="Dodds P.N."/>
            <person name="Schein J.E."/>
            <person name="Zhong S."/>
            <person name="Hamelin R.C."/>
            <person name="Grigoriev I.V."/>
            <person name="Szabo L.J."/>
            <person name="Martin F."/>
        </authorList>
    </citation>
    <scope>NUCLEOTIDE SEQUENCE [LARGE SCALE GENOMIC DNA]</scope>
    <source>
        <strain evidence="3">CRL 75-36-700-3 / race SCCL</strain>
    </source>
</reference>
<dbReference type="InParanoid" id="E3KSP7"/>
<dbReference type="InterPro" id="IPR053216">
    <property type="entry name" value="Appressorial_penetr-assoc"/>
</dbReference>
<evidence type="ECO:0000313" key="2">
    <source>
        <dbReference type="EMBL" id="EFP87333.2"/>
    </source>
</evidence>
<dbReference type="PANTHER" id="PTHR34587">
    <property type="entry name" value="VWFA DOMAIN-CONTAINING PROTEIN"/>
    <property type="match status" value="1"/>
</dbReference>
<sequence>MCNIGDGLSNVCSKPPDKMISRKADLPTCPRVDVGWEATDLAPNTKRKEAQFKATRKERVLNEDEDDPEGSWEKQKGPQNQKTSCIGSSASINRGGVGGVSESSFGSHYRRPSEMATFPHMKRAPLAWPALVATIVLSVLVSERAAYAASTAKPPSPANANPEFVTKSLTSSDNFLHFCAGAKLTNGAQVHEGSCNPTPMGFIPSVENMPSVRIVEPSSEAVLPANQDFEVAIYAHKIQLGFFTPPASTYYQAPQQLNKKGIDQRTHPSGHPKIRRQTRLRRPR</sequence>
<keyword evidence="3" id="KW-1185">Reference proteome</keyword>
<dbReference type="Proteomes" id="UP000008783">
    <property type="component" value="Unassembled WGS sequence"/>
</dbReference>
<dbReference type="RefSeq" id="XP_003331752.2">
    <property type="nucleotide sequence ID" value="XM_003331704.2"/>
</dbReference>
<proteinExistence type="predicted"/>
<dbReference type="GeneID" id="10537901"/>
<evidence type="ECO:0000256" key="1">
    <source>
        <dbReference type="SAM" id="MobiDB-lite"/>
    </source>
</evidence>
<evidence type="ECO:0000313" key="3">
    <source>
        <dbReference type="Proteomes" id="UP000008783"/>
    </source>
</evidence>
<feature type="compositionally biased region" description="Basic and acidic residues" evidence="1">
    <location>
        <begin position="46"/>
        <end position="62"/>
    </location>
</feature>
<dbReference type="EMBL" id="DS178305">
    <property type="protein sequence ID" value="EFP87333.2"/>
    <property type="molecule type" value="Genomic_DNA"/>
</dbReference>
<feature type="region of interest" description="Disordered" evidence="1">
    <location>
        <begin position="257"/>
        <end position="284"/>
    </location>
</feature>
<dbReference type="STRING" id="418459.E3KSP7"/>
<dbReference type="AlphaFoldDB" id="E3KSP7"/>
<feature type="non-terminal residue" evidence="2">
    <location>
        <position position="1"/>
    </location>
</feature>